<evidence type="ECO:0000313" key="4">
    <source>
        <dbReference type="Proteomes" id="UP000625682"/>
    </source>
</evidence>
<evidence type="ECO:0000256" key="1">
    <source>
        <dbReference type="SAM" id="MobiDB-lite"/>
    </source>
</evidence>
<gene>
    <name evidence="3" type="ORF">GCM10012282_56960</name>
</gene>
<protein>
    <recommendedName>
        <fullName evidence="5">Lipoprotein</fullName>
    </recommendedName>
</protein>
<sequence>MKRRSLPVAAALVASAALLLTACGGDDGGSKDNDKIAGADTGSESSASPTASDSASAASADRPKIELPADLTYTFEWPKTGDKDKDAVLADSEQSIKAVDLAIVNQNALDEAYLYYYEGEAAAGTETFIKAYVDAKARVTGAYRYYDATANVSGKDSASLVYCEDQSKAYDMYLSPKKINKTPATKNSYVLYSTQLNRNDKGVWVIEKIDSQRGSDKCQP</sequence>
<feature type="chain" id="PRO_5039161798" description="Lipoprotein" evidence="2">
    <location>
        <begin position="23"/>
        <end position="220"/>
    </location>
</feature>
<reference evidence="3" key="2">
    <citation type="submission" date="2020-09" db="EMBL/GenBank/DDBJ databases">
        <authorList>
            <person name="Sun Q."/>
            <person name="Zhou Y."/>
        </authorList>
    </citation>
    <scope>NUCLEOTIDE SEQUENCE</scope>
    <source>
        <strain evidence="3">CGMCC 4.7272</strain>
    </source>
</reference>
<feature type="region of interest" description="Disordered" evidence="1">
    <location>
        <begin position="24"/>
        <end position="61"/>
    </location>
</feature>
<evidence type="ECO:0000313" key="3">
    <source>
        <dbReference type="EMBL" id="GGJ52591.1"/>
    </source>
</evidence>
<keyword evidence="2" id="KW-0732">Signal</keyword>
<dbReference type="Proteomes" id="UP000625682">
    <property type="component" value="Unassembled WGS sequence"/>
</dbReference>
<evidence type="ECO:0008006" key="5">
    <source>
        <dbReference type="Google" id="ProtNLM"/>
    </source>
</evidence>
<reference evidence="3" key="1">
    <citation type="journal article" date="2014" name="Int. J. Syst. Evol. Microbiol.">
        <title>Complete genome sequence of Corynebacterium casei LMG S-19264T (=DSM 44701T), isolated from a smear-ripened cheese.</title>
        <authorList>
            <consortium name="US DOE Joint Genome Institute (JGI-PGF)"/>
            <person name="Walter F."/>
            <person name="Albersmeier A."/>
            <person name="Kalinowski J."/>
            <person name="Ruckert C."/>
        </authorList>
    </citation>
    <scope>NUCLEOTIDE SEQUENCE</scope>
    <source>
        <strain evidence="3">CGMCC 4.7272</strain>
    </source>
</reference>
<evidence type="ECO:0000256" key="2">
    <source>
        <dbReference type="SAM" id="SignalP"/>
    </source>
</evidence>
<comment type="caution">
    <text evidence="3">The sequence shown here is derived from an EMBL/GenBank/DDBJ whole genome shotgun (WGS) entry which is preliminary data.</text>
</comment>
<name>A0A917L9W6_9ACTN</name>
<dbReference type="AlphaFoldDB" id="A0A917L9W6"/>
<dbReference type="RefSeq" id="WP_189150269.1">
    <property type="nucleotide sequence ID" value="NZ_BAABER010000005.1"/>
</dbReference>
<dbReference type="EMBL" id="BMMU01000022">
    <property type="protein sequence ID" value="GGJ52591.1"/>
    <property type="molecule type" value="Genomic_DNA"/>
</dbReference>
<dbReference type="PROSITE" id="PS51257">
    <property type="entry name" value="PROKAR_LIPOPROTEIN"/>
    <property type="match status" value="1"/>
</dbReference>
<organism evidence="3 4">
    <name type="scientific">Streptomyces lacrimifluminis</name>
    <dbReference type="NCBI Taxonomy" id="1500077"/>
    <lineage>
        <taxon>Bacteria</taxon>
        <taxon>Bacillati</taxon>
        <taxon>Actinomycetota</taxon>
        <taxon>Actinomycetes</taxon>
        <taxon>Kitasatosporales</taxon>
        <taxon>Streptomycetaceae</taxon>
        <taxon>Streptomyces</taxon>
    </lineage>
</organism>
<accession>A0A917L9W6</accession>
<feature type="signal peptide" evidence="2">
    <location>
        <begin position="1"/>
        <end position="22"/>
    </location>
</feature>
<feature type="compositionally biased region" description="Low complexity" evidence="1">
    <location>
        <begin position="43"/>
        <end position="60"/>
    </location>
</feature>
<keyword evidence="4" id="KW-1185">Reference proteome</keyword>
<feature type="compositionally biased region" description="Basic and acidic residues" evidence="1">
    <location>
        <begin position="28"/>
        <end position="37"/>
    </location>
</feature>
<proteinExistence type="predicted"/>